<evidence type="ECO:0000313" key="2">
    <source>
        <dbReference type="Proteomes" id="UP000183967"/>
    </source>
</evidence>
<evidence type="ECO:0000313" key="1">
    <source>
        <dbReference type="EMBL" id="SHH86452.1"/>
    </source>
</evidence>
<name>A0A1M5WG32_9FIRM</name>
<dbReference type="EMBL" id="FQXO01000107">
    <property type="protein sequence ID" value="SHH86452.1"/>
    <property type="molecule type" value="Genomic_DNA"/>
</dbReference>
<dbReference type="AlphaFoldDB" id="A0A1M5WG32"/>
<gene>
    <name evidence="1" type="ORF">SAMN02745135_02460</name>
</gene>
<accession>A0A1M5WG32</accession>
<dbReference type="OrthoDB" id="9912341at2"/>
<dbReference type="RefSeq" id="WP_073197972.1">
    <property type="nucleotide sequence ID" value="NZ_FQXO01000107.1"/>
</dbReference>
<dbReference type="PROSITE" id="PS51257">
    <property type="entry name" value="PROKAR_LIPOPROTEIN"/>
    <property type="match status" value="1"/>
</dbReference>
<reference evidence="2" key="1">
    <citation type="submission" date="2016-11" db="EMBL/GenBank/DDBJ databases">
        <authorList>
            <person name="Varghese N."/>
            <person name="Submissions S."/>
        </authorList>
    </citation>
    <scope>NUCLEOTIDE SEQUENCE [LARGE SCALE GENOMIC DNA]</scope>
    <source>
        <strain evidence="2">DSM 13643</strain>
    </source>
</reference>
<organism evidence="1 2">
    <name type="scientific">Caloranaerobacter azorensis DSM 13643</name>
    <dbReference type="NCBI Taxonomy" id="1121264"/>
    <lineage>
        <taxon>Bacteria</taxon>
        <taxon>Bacillati</taxon>
        <taxon>Bacillota</taxon>
        <taxon>Tissierellia</taxon>
        <taxon>Tissierellales</taxon>
        <taxon>Thermohalobacteraceae</taxon>
        <taxon>Caloranaerobacter</taxon>
    </lineage>
</organism>
<dbReference type="Proteomes" id="UP000183967">
    <property type="component" value="Unassembled WGS sequence"/>
</dbReference>
<sequence length="202" mass="23458">MKSKKSVVIMIFIISILVIVSCTRVNKKIDVSKGLFYREGIREHLLNQALLLGSIESNLYFIKEFSDTYSKDELIRRLSYTEGAANSFPSMVTIFNPKDGRNEAVEKLSGCSLELKYETKKFSQNLNKVIQKLIDEKRFDKNMLKFIKSYHEVYSSIAKNYKQLVKKNNYITDEEINRAIQILNLLEKDIKKLKELNSKNVA</sequence>
<proteinExistence type="predicted"/>
<protein>
    <submittedName>
        <fullName evidence="1">Uncharacterized protein</fullName>
    </submittedName>
</protein>
<keyword evidence="2" id="KW-1185">Reference proteome</keyword>